<dbReference type="Proteomes" id="UP000183809">
    <property type="component" value="Unassembled WGS sequence"/>
</dbReference>
<name>A0A1J9R6D4_9PEZI</name>
<proteinExistence type="predicted"/>
<protein>
    <submittedName>
        <fullName evidence="1">Uncharacterized protein</fullName>
    </submittedName>
</protein>
<keyword evidence="2" id="KW-1185">Reference proteome</keyword>
<comment type="caution">
    <text evidence="1">The sequence shown here is derived from an EMBL/GenBank/DDBJ whole genome shotgun (WGS) entry which is preliminary data.</text>
</comment>
<dbReference type="RefSeq" id="XP_020132038.1">
    <property type="nucleotide sequence ID" value="XM_020271355.1"/>
</dbReference>
<accession>A0A1J9R6D4</accession>
<evidence type="ECO:0000313" key="1">
    <source>
        <dbReference type="EMBL" id="OJD35778.1"/>
    </source>
</evidence>
<dbReference type="OrthoDB" id="3935713at2759"/>
<gene>
    <name evidence="1" type="ORF">BKCO1_1500092</name>
</gene>
<dbReference type="EMBL" id="MNUE01000015">
    <property type="protein sequence ID" value="OJD35778.1"/>
    <property type="molecule type" value="Genomic_DNA"/>
</dbReference>
<organism evidence="1 2">
    <name type="scientific">Diplodia corticola</name>
    <dbReference type="NCBI Taxonomy" id="236234"/>
    <lineage>
        <taxon>Eukaryota</taxon>
        <taxon>Fungi</taxon>
        <taxon>Dikarya</taxon>
        <taxon>Ascomycota</taxon>
        <taxon>Pezizomycotina</taxon>
        <taxon>Dothideomycetes</taxon>
        <taxon>Dothideomycetes incertae sedis</taxon>
        <taxon>Botryosphaeriales</taxon>
        <taxon>Botryosphaeriaceae</taxon>
        <taxon>Diplodia</taxon>
    </lineage>
</organism>
<dbReference type="AlphaFoldDB" id="A0A1J9R6D4"/>
<evidence type="ECO:0000313" key="2">
    <source>
        <dbReference type="Proteomes" id="UP000183809"/>
    </source>
</evidence>
<reference evidence="1 2" key="1">
    <citation type="submission" date="2016-10" db="EMBL/GenBank/DDBJ databases">
        <title>Proteomics and genomics reveal pathogen-plant mechanisms compatible with a hemibiotrophic lifestyle of Diplodia corticola.</title>
        <authorList>
            <person name="Fernandes I."/>
            <person name="De Jonge R."/>
            <person name="Van De Peer Y."/>
            <person name="Devreese B."/>
            <person name="Alves A."/>
            <person name="Esteves A.C."/>
        </authorList>
    </citation>
    <scope>NUCLEOTIDE SEQUENCE [LARGE SCALE GENOMIC DNA]</scope>
    <source>
        <strain evidence="1 2">CBS 112549</strain>
    </source>
</reference>
<dbReference type="GeneID" id="31011614"/>
<sequence>MTWLSNAFLKLRATMSSPSPATAGRRAIGPAIQTTTRKSPIQQAPKLVKQAKAHPDASRLGGTTNPDYLAWQKAWEKFGEQPSAHQRLAPYA</sequence>